<dbReference type="EMBL" id="CP017641">
    <property type="protein sequence ID" value="APZ96747.1"/>
    <property type="molecule type" value="Genomic_DNA"/>
</dbReference>
<keyword evidence="2" id="KW-1277">Toxin-antitoxin system</keyword>
<sequence>MPIVETSTQATEDLVGIWAYIADDNPIAANRTLDKINDHCLSYAHQPELGEQRRELGRGVRCFSVGLYVVYYRAIPDGIEIVRVIHGARDVD</sequence>
<dbReference type="InterPro" id="IPR007712">
    <property type="entry name" value="RelE/ParE_toxin"/>
</dbReference>
<dbReference type="PANTHER" id="PTHR33755">
    <property type="entry name" value="TOXIN PARE1-RELATED"/>
    <property type="match status" value="1"/>
</dbReference>
<dbReference type="KEGG" id="fmr:Fuma_06420"/>
<dbReference type="Pfam" id="PF05016">
    <property type="entry name" value="ParE_toxin"/>
    <property type="match status" value="1"/>
</dbReference>
<gene>
    <name evidence="3" type="ORF">Fuma_06420</name>
</gene>
<dbReference type="OrthoDB" id="287917at2"/>
<evidence type="ECO:0000256" key="1">
    <source>
        <dbReference type="ARBA" id="ARBA00006226"/>
    </source>
</evidence>
<evidence type="ECO:0000256" key="2">
    <source>
        <dbReference type="ARBA" id="ARBA00022649"/>
    </source>
</evidence>
<proteinExistence type="inferred from homology"/>
<evidence type="ECO:0000313" key="3">
    <source>
        <dbReference type="EMBL" id="APZ96747.1"/>
    </source>
</evidence>
<comment type="similarity">
    <text evidence="1">Belongs to the RelE toxin family.</text>
</comment>
<dbReference type="InterPro" id="IPR051803">
    <property type="entry name" value="TA_system_RelE-like_toxin"/>
</dbReference>
<name>A0A1P8WRR2_9PLAN</name>
<dbReference type="InterPro" id="IPR035093">
    <property type="entry name" value="RelE/ParE_toxin_dom_sf"/>
</dbReference>
<protein>
    <submittedName>
        <fullName evidence="3">Plasmid stabilization system protein</fullName>
    </submittedName>
</protein>
<accession>A0A1P8WRR2</accession>
<reference evidence="3 4" key="1">
    <citation type="journal article" date="2016" name="Front. Microbiol.">
        <title>Fuerstia marisgermanicae gen. nov., sp. nov., an Unusual Member of the Phylum Planctomycetes from the German Wadden Sea.</title>
        <authorList>
            <person name="Kohn T."/>
            <person name="Heuer A."/>
            <person name="Jogler M."/>
            <person name="Vollmers J."/>
            <person name="Boedeker C."/>
            <person name="Bunk B."/>
            <person name="Rast P."/>
            <person name="Borchert D."/>
            <person name="Glockner I."/>
            <person name="Freese H.M."/>
            <person name="Klenk H.P."/>
            <person name="Overmann J."/>
            <person name="Kaster A.K."/>
            <person name="Rohde M."/>
            <person name="Wiegand S."/>
            <person name="Jogler C."/>
        </authorList>
    </citation>
    <scope>NUCLEOTIDE SEQUENCE [LARGE SCALE GENOMIC DNA]</scope>
    <source>
        <strain evidence="3 4">NH11</strain>
    </source>
</reference>
<dbReference type="Gene3D" id="3.30.2310.20">
    <property type="entry name" value="RelE-like"/>
    <property type="match status" value="1"/>
</dbReference>
<dbReference type="STRING" id="1891926.Fuma_06420"/>
<dbReference type="Proteomes" id="UP000187735">
    <property type="component" value="Chromosome"/>
</dbReference>
<keyword evidence="4" id="KW-1185">Reference proteome</keyword>
<dbReference type="RefSeq" id="WP_077027721.1">
    <property type="nucleotide sequence ID" value="NZ_CP017641.1"/>
</dbReference>
<evidence type="ECO:0000313" key="4">
    <source>
        <dbReference type="Proteomes" id="UP000187735"/>
    </source>
</evidence>
<organism evidence="3 4">
    <name type="scientific">Fuerstiella marisgermanici</name>
    <dbReference type="NCBI Taxonomy" id="1891926"/>
    <lineage>
        <taxon>Bacteria</taxon>
        <taxon>Pseudomonadati</taxon>
        <taxon>Planctomycetota</taxon>
        <taxon>Planctomycetia</taxon>
        <taxon>Planctomycetales</taxon>
        <taxon>Planctomycetaceae</taxon>
        <taxon>Fuerstiella</taxon>
    </lineage>
</organism>
<dbReference type="AlphaFoldDB" id="A0A1P8WRR2"/>
<dbReference type="PANTHER" id="PTHR33755:SF6">
    <property type="entry name" value="PLASMID STABILIZATION SYSTEM PROTEIN"/>
    <property type="match status" value="1"/>
</dbReference>